<dbReference type="PANTHER" id="PTHR11510">
    <property type="entry name" value="MYO-INOSITOL-1 PHOSPHATE SYNTHASE"/>
    <property type="match status" value="1"/>
</dbReference>
<reference evidence="16 17" key="1">
    <citation type="journal article" date="2018" name="PLoS ONE">
        <title>The draft genome of Kipferlia bialata reveals reductive genome evolution in fornicate parasites.</title>
        <authorList>
            <person name="Tanifuji G."/>
            <person name="Takabayashi S."/>
            <person name="Kume K."/>
            <person name="Takagi M."/>
            <person name="Nakayama T."/>
            <person name="Kamikawa R."/>
            <person name="Inagaki Y."/>
            <person name="Hashimoto T."/>
        </authorList>
    </citation>
    <scope>NUCLEOTIDE SEQUENCE [LARGE SCALE GENOMIC DNA]</scope>
    <source>
        <strain evidence="16">NY0173</strain>
    </source>
</reference>
<evidence type="ECO:0000313" key="17">
    <source>
        <dbReference type="Proteomes" id="UP000265618"/>
    </source>
</evidence>
<dbReference type="InterPro" id="IPR013021">
    <property type="entry name" value="Myo-inos-1-P_Synthase_GAPDH"/>
</dbReference>
<protein>
    <recommendedName>
        <fullName evidence="6">inositol-3-phosphate synthase</fullName>
        <ecNumber evidence="6">5.5.1.4</ecNumber>
    </recommendedName>
</protein>
<comment type="pathway">
    <text evidence="4">Polyol metabolism; myo-inositol biosynthesis; myo-inositol from D-glucose 6-phosphate: step 1/2.</text>
</comment>
<dbReference type="InterPro" id="IPR036291">
    <property type="entry name" value="NAD(P)-bd_dom_sf"/>
</dbReference>
<keyword evidence="13" id="KW-0413">Isomerase</keyword>
<evidence type="ECO:0000256" key="1">
    <source>
        <dbReference type="ARBA" id="ARBA00000113"/>
    </source>
</evidence>
<evidence type="ECO:0000256" key="7">
    <source>
        <dbReference type="ARBA" id="ARBA00022490"/>
    </source>
</evidence>
<comment type="cofactor">
    <cofactor evidence="2">
        <name>NAD(+)</name>
        <dbReference type="ChEBI" id="CHEBI:57540"/>
    </cofactor>
</comment>
<dbReference type="GO" id="GO:0005737">
    <property type="term" value="C:cytoplasm"/>
    <property type="evidence" value="ECO:0007669"/>
    <property type="project" value="UniProtKB-SubCell"/>
</dbReference>
<evidence type="ECO:0000256" key="14">
    <source>
        <dbReference type="ARBA" id="ARBA00023264"/>
    </source>
</evidence>
<dbReference type="InterPro" id="IPR002587">
    <property type="entry name" value="Myo-inos-1-P_Synthase"/>
</dbReference>
<evidence type="ECO:0000256" key="5">
    <source>
        <dbReference type="ARBA" id="ARBA00010813"/>
    </source>
</evidence>
<dbReference type="SUPFAM" id="SSF55347">
    <property type="entry name" value="Glyceraldehyde-3-phosphate dehydrogenase-like, C-terminal domain"/>
    <property type="match status" value="1"/>
</dbReference>
<evidence type="ECO:0000259" key="15">
    <source>
        <dbReference type="Pfam" id="PF01658"/>
    </source>
</evidence>
<keyword evidence="14" id="KW-1208">Phospholipid metabolism</keyword>
<evidence type="ECO:0000313" key="16">
    <source>
        <dbReference type="EMBL" id="GIQ82379.1"/>
    </source>
</evidence>
<name>A0A9K3GFT3_9EUKA</name>
<dbReference type="Pfam" id="PF07994">
    <property type="entry name" value="NAD_binding_5"/>
    <property type="match status" value="1"/>
</dbReference>
<evidence type="ECO:0000256" key="12">
    <source>
        <dbReference type="ARBA" id="ARBA00023209"/>
    </source>
</evidence>
<dbReference type="FunFam" id="3.40.50.720:FF:000069">
    <property type="entry name" value="Inositol-3-phosphate synthase 1"/>
    <property type="match status" value="1"/>
</dbReference>
<dbReference type="EC" id="5.5.1.4" evidence="6"/>
<comment type="subcellular location">
    <subcellularLocation>
        <location evidence="3">Cytoplasm</location>
    </subcellularLocation>
</comment>
<evidence type="ECO:0000256" key="2">
    <source>
        <dbReference type="ARBA" id="ARBA00001911"/>
    </source>
</evidence>
<dbReference type="GO" id="GO:0008654">
    <property type="term" value="P:phospholipid biosynthetic process"/>
    <property type="evidence" value="ECO:0007669"/>
    <property type="project" value="UniProtKB-KW"/>
</dbReference>
<evidence type="ECO:0000256" key="11">
    <source>
        <dbReference type="ARBA" id="ARBA00023098"/>
    </source>
</evidence>
<keyword evidence="12" id="KW-0594">Phospholipid biosynthesis</keyword>
<feature type="domain" description="Myo-inositol-1-phosphate synthase GAPDH-like" evidence="15">
    <location>
        <begin position="247"/>
        <end position="371"/>
    </location>
</feature>
<evidence type="ECO:0000256" key="13">
    <source>
        <dbReference type="ARBA" id="ARBA00023235"/>
    </source>
</evidence>
<keyword evidence="10" id="KW-0520">NAD</keyword>
<evidence type="ECO:0000256" key="9">
    <source>
        <dbReference type="ARBA" id="ARBA00022550"/>
    </source>
</evidence>
<dbReference type="OrthoDB" id="2887at2759"/>
<organism evidence="16 17">
    <name type="scientific">Kipferlia bialata</name>
    <dbReference type="NCBI Taxonomy" id="797122"/>
    <lineage>
        <taxon>Eukaryota</taxon>
        <taxon>Metamonada</taxon>
        <taxon>Carpediemonas-like organisms</taxon>
        <taxon>Kipferlia</taxon>
    </lineage>
</organism>
<dbReference type="EMBL" id="BDIP01000677">
    <property type="protein sequence ID" value="GIQ82379.1"/>
    <property type="molecule type" value="Genomic_DNA"/>
</dbReference>
<dbReference type="AlphaFoldDB" id="A0A9K3GFT3"/>
<evidence type="ECO:0000256" key="10">
    <source>
        <dbReference type="ARBA" id="ARBA00023027"/>
    </source>
</evidence>
<comment type="similarity">
    <text evidence="5">Belongs to the myo-inositol 1-phosphate synthase family.</text>
</comment>
<dbReference type="Gene3D" id="3.40.50.720">
    <property type="entry name" value="NAD(P)-binding Rossmann-like Domain"/>
    <property type="match status" value="2"/>
</dbReference>
<keyword evidence="17" id="KW-1185">Reference proteome</keyword>
<dbReference type="Pfam" id="PF01658">
    <property type="entry name" value="Inos-1-P_synth"/>
    <property type="match status" value="1"/>
</dbReference>
<evidence type="ECO:0000256" key="3">
    <source>
        <dbReference type="ARBA" id="ARBA00004496"/>
    </source>
</evidence>
<evidence type="ECO:0000256" key="8">
    <source>
        <dbReference type="ARBA" id="ARBA00022516"/>
    </source>
</evidence>
<dbReference type="GO" id="GO:0004512">
    <property type="term" value="F:inositol-3-phosphate synthase activity"/>
    <property type="evidence" value="ECO:0007669"/>
    <property type="project" value="UniProtKB-EC"/>
</dbReference>
<comment type="catalytic activity">
    <reaction evidence="1">
        <text>D-glucose 6-phosphate = 1D-myo-inositol 3-phosphate</text>
        <dbReference type="Rhea" id="RHEA:10716"/>
        <dbReference type="ChEBI" id="CHEBI:58401"/>
        <dbReference type="ChEBI" id="CHEBI:61548"/>
        <dbReference type="EC" id="5.5.1.4"/>
    </reaction>
</comment>
<evidence type="ECO:0000256" key="4">
    <source>
        <dbReference type="ARBA" id="ARBA00005117"/>
    </source>
</evidence>
<dbReference type="SUPFAM" id="SSF51735">
    <property type="entry name" value="NAD(P)-binding Rossmann-fold domains"/>
    <property type="match status" value="1"/>
</dbReference>
<evidence type="ECO:0000256" key="6">
    <source>
        <dbReference type="ARBA" id="ARBA00012125"/>
    </source>
</evidence>
<dbReference type="Proteomes" id="UP000265618">
    <property type="component" value="Unassembled WGS sequence"/>
</dbReference>
<keyword evidence="7" id="KW-0963">Cytoplasm</keyword>
<keyword evidence="11" id="KW-0443">Lipid metabolism</keyword>
<sequence>MLVGLAGNNGTTVATSILANRQKIQWEERTGTKTPNFLGSVTQATTIKVGETATGEDVHVPFSSVLPMVDPRDIVVSGWDINGANLYDAAKRAQVMEPDLLRQLRPELETMHPLPGVYFPSFIAANQADRADNVLEGSVQMQLDRVRADIRQFKADNELDKVVVVWTATTEKCVEIVEGVNDTAANLQASLEAGTTGVSPSTVYGVAAVLEDTPFMNGSPQNAIVPGLAELARERGVLLGGDDFKSGQTKFKSCMAEFLVSSGFRLGSIASYNHLGNNDGLNLSSQEQFRSKEISKSGVIDDIIAGNEILYPPGHKAAGPKSGSTKAVDHCVVIKYIPYVGDSKRALDEYSSEIFMGGRNTISVTNVCEDSLLAAPIIIDLCVLSELFSRVEVQVPGEGDVPAHWEPCCSVATPLSFFFKAPLNKQGGRDGVVNALFTQRRGLENLVRAMSGLPLTNDIPAIY</sequence>
<comment type="caution">
    <text evidence="16">The sequence shown here is derived from an EMBL/GenBank/DDBJ whole genome shotgun (WGS) entry which is preliminary data.</text>
</comment>
<keyword evidence="9" id="KW-0398">Inositol biosynthesis</keyword>
<proteinExistence type="inferred from homology"/>
<accession>A0A9K3GFT3</accession>
<keyword evidence="8" id="KW-0444">Lipid biosynthesis</keyword>
<dbReference type="PIRSF" id="PIRSF015578">
    <property type="entry name" value="Myoinos-ppht_syn"/>
    <property type="match status" value="1"/>
</dbReference>
<gene>
    <name evidence="16" type="ORF">KIPB_003505</name>
</gene>
<dbReference type="GO" id="GO:0006021">
    <property type="term" value="P:inositol biosynthetic process"/>
    <property type="evidence" value="ECO:0007669"/>
    <property type="project" value="UniProtKB-KW"/>
</dbReference>